<dbReference type="PANTHER" id="PTHR43619">
    <property type="entry name" value="S-ADENOSYL-L-METHIONINE-DEPENDENT METHYLTRANSFERASE YKTD-RELATED"/>
    <property type="match status" value="1"/>
</dbReference>
<organism evidence="3 4">
    <name type="scientific">Winogradskyella immobilis</name>
    <dbReference type="NCBI Taxonomy" id="2816852"/>
    <lineage>
        <taxon>Bacteria</taxon>
        <taxon>Pseudomonadati</taxon>
        <taxon>Bacteroidota</taxon>
        <taxon>Flavobacteriia</taxon>
        <taxon>Flavobacteriales</taxon>
        <taxon>Flavobacteriaceae</taxon>
        <taxon>Winogradskyella</taxon>
    </lineage>
</organism>
<gene>
    <name evidence="3" type="ORF">J1C55_09725</name>
</gene>
<dbReference type="Pfam" id="PF04072">
    <property type="entry name" value="LCM"/>
    <property type="match status" value="1"/>
</dbReference>
<dbReference type="Gene3D" id="3.40.50.150">
    <property type="entry name" value="Vaccinia Virus protein VP39"/>
    <property type="match status" value="1"/>
</dbReference>
<dbReference type="InterPro" id="IPR029063">
    <property type="entry name" value="SAM-dependent_MTases_sf"/>
</dbReference>
<protein>
    <submittedName>
        <fullName evidence="3">Class I SAM-dependent methyltransferase</fullName>
    </submittedName>
</protein>
<keyword evidence="4" id="KW-1185">Reference proteome</keyword>
<name>A0ABS8ENT0_9FLAO</name>
<dbReference type="RefSeq" id="WP_227477341.1">
    <property type="nucleotide sequence ID" value="NZ_JAFMPT010000012.1"/>
</dbReference>
<dbReference type="SUPFAM" id="SSF53335">
    <property type="entry name" value="S-adenosyl-L-methionine-dependent methyltransferases"/>
    <property type="match status" value="1"/>
</dbReference>
<evidence type="ECO:0000313" key="3">
    <source>
        <dbReference type="EMBL" id="MCC1484868.1"/>
    </source>
</evidence>
<evidence type="ECO:0000256" key="1">
    <source>
        <dbReference type="ARBA" id="ARBA00022603"/>
    </source>
</evidence>
<reference evidence="4" key="2">
    <citation type="submission" date="2023-07" db="EMBL/GenBank/DDBJ databases">
        <title>Genome of Winogradskyella sp. E313.</title>
        <authorList>
            <person name="Zhou Y."/>
        </authorList>
    </citation>
    <scope>NUCLEOTIDE SEQUENCE [LARGE SCALE GENOMIC DNA]</scope>
    <source>
        <strain evidence="4">E313</strain>
    </source>
</reference>
<dbReference type="InterPro" id="IPR007213">
    <property type="entry name" value="Ppm1/Ppm2/Tcmp"/>
</dbReference>
<keyword evidence="2" id="KW-0808">Transferase</keyword>
<accession>A0ABS8ENT0</accession>
<evidence type="ECO:0000313" key="4">
    <source>
        <dbReference type="Proteomes" id="UP000778797"/>
    </source>
</evidence>
<dbReference type="GO" id="GO:0032259">
    <property type="term" value="P:methylation"/>
    <property type="evidence" value="ECO:0007669"/>
    <property type="project" value="UniProtKB-KW"/>
</dbReference>
<dbReference type="PANTHER" id="PTHR43619:SF2">
    <property type="entry name" value="S-ADENOSYL-L-METHIONINE-DEPENDENT METHYLTRANSFERASES SUPERFAMILY PROTEIN"/>
    <property type="match status" value="1"/>
</dbReference>
<evidence type="ECO:0000256" key="2">
    <source>
        <dbReference type="ARBA" id="ARBA00022679"/>
    </source>
</evidence>
<keyword evidence="1 3" id="KW-0489">Methyltransferase</keyword>
<dbReference type="GO" id="GO:0008168">
    <property type="term" value="F:methyltransferase activity"/>
    <property type="evidence" value="ECO:0007669"/>
    <property type="project" value="UniProtKB-KW"/>
</dbReference>
<proteinExistence type="predicted"/>
<reference evidence="4" key="1">
    <citation type="submission" date="2021-03" db="EMBL/GenBank/DDBJ databases">
        <title>Genome of Cognatishimia sp. F0-27.</title>
        <authorList>
            <person name="Ping X."/>
        </authorList>
    </citation>
    <scope>NUCLEOTIDE SEQUENCE [LARGE SCALE GENOMIC DNA]</scope>
    <source>
        <strain evidence="4">E313</strain>
    </source>
</reference>
<dbReference type="EMBL" id="JAFMPT010000012">
    <property type="protein sequence ID" value="MCC1484868.1"/>
    <property type="molecule type" value="Genomic_DNA"/>
</dbReference>
<sequence>MSNNENIHVSDTAFVTCAFRRLNESLSQDYYAKLWYNDKAELILKDYLSKVSTEEVQTHCIRNRYFLEQLKRLITEHKIEVLINFGAGFSMYPFLLEQNITHIEIDKPEVVDYKKLQVDQWISENKLPQRHINFIGVDFSTDYRDDLIVKINALKGNKSCFILLEGVLFFLNRSESEKLFEVFSTIQQSKDYIGSVSYTNEVHKTKAYKRLLKYANKELDDASDNGLQTVENSFYENLESYQLIDHQDYFSCSKLFQNTPECEATHILNEHFYILQKD</sequence>
<dbReference type="Proteomes" id="UP000778797">
    <property type="component" value="Unassembled WGS sequence"/>
</dbReference>
<comment type="caution">
    <text evidence="3">The sequence shown here is derived from an EMBL/GenBank/DDBJ whole genome shotgun (WGS) entry which is preliminary data.</text>
</comment>